<feature type="signal peptide" evidence="1">
    <location>
        <begin position="1"/>
        <end position="16"/>
    </location>
</feature>
<accession>A0A814J1F0</accession>
<comment type="caution">
    <text evidence="2">The sequence shown here is derived from an EMBL/GenBank/DDBJ whole genome shotgun (WGS) entry which is preliminary data.</text>
</comment>
<evidence type="ECO:0000256" key="1">
    <source>
        <dbReference type="SAM" id="SignalP"/>
    </source>
</evidence>
<gene>
    <name evidence="2" type="ORF">GPM918_LOCUS15287</name>
    <name evidence="3" type="ORF">SRO942_LOCUS15287</name>
</gene>
<organism evidence="2 4">
    <name type="scientific">Didymodactylos carnosus</name>
    <dbReference type="NCBI Taxonomy" id="1234261"/>
    <lineage>
        <taxon>Eukaryota</taxon>
        <taxon>Metazoa</taxon>
        <taxon>Spiralia</taxon>
        <taxon>Gnathifera</taxon>
        <taxon>Rotifera</taxon>
        <taxon>Eurotatoria</taxon>
        <taxon>Bdelloidea</taxon>
        <taxon>Philodinida</taxon>
        <taxon>Philodinidae</taxon>
        <taxon>Didymodactylos</taxon>
    </lineage>
</organism>
<name>A0A814J1F0_9BILA</name>
<dbReference type="EMBL" id="CAJNOQ010003821">
    <property type="protein sequence ID" value="CAF1031188.1"/>
    <property type="molecule type" value="Genomic_DNA"/>
</dbReference>
<sequence length="194" mass="20826">MCLYLILITIASTIAATTPATAVLLTNTFTKCLYSFTATQFPSFTLPPAQPHSPGDQRLNLYNDIRLSNGSALNAGQGCNGGRSSGEYGYLNESNGQWMTSYTDADGRSANLNVFYATAQSALNVVTLQTNYGNLGSTSAATISAIMSSSPRYVLALLYRGYSNMFAHMDLKNSTFQIDAVRAGLSIIQPILFV</sequence>
<dbReference type="Proteomes" id="UP000663829">
    <property type="component" value="Unassembled WGS sequence"/>
</dbReference>
<proteinExistence type="predicted"/>
<dbReference type="EMBL" id="CAJOBC010003821">
    <property type="protein sequence ID" value="CAF3801975.1"/>
    <property type="molecule type" value="Genomic_DNA"/>
</dbReference>
<keyword evidence="1" id="KW-0732">Signal</keyword>
<dbReference type="OrthoDB" id="9992534at2759"/>
<protein>
    <submittedName>
        <fullName evidence="2">Uncharacterized protein</fullName>
    </submittedName>
</protein>
<dbReference type="Proteomes" id="UP000681722">
    <property type="component" value="Unassembled WGS sequence"/>
</dbReference>
<evidence type="ECO:0000313" key="4">
    <source>
        <dbReference type="Proteomes" id="UP000663829"/>
    </source>
</evidence>
<feature type="chain" id="PRO_5035684543" evidence="1">
    <location>
        <begin position="17"/>
        <end position="194"/>
    </location>
</feature>
<keyword evidence="4" id="KW-1185">Reference proteome</keyword>
<dbReference type="AlphaFoldDB" id="A0A814J1F0"/>
<evidence type="ECO:0000313" key="2">
    <source>
        <dbReference type="EMBL" id="CAF1031188.1"/>
    </source>
</evidence>
<evidence type="ECO:0000313" key="3">
    <source>
        <dbReference type="EMBL" id="CAF3801975.1"/>
    </source>
</evidence>
<reference evidence="2" key="1">
    <citation type="submission" date="2021-02" db="EMBL/GenBank/DDBJ databases">
        <authorList>
            <person name="Nowell W R."/>
        </authorList>
    </citation>
    <scope>NUCLEOTIDE SEQUENCE</scope>
</reference>